<name>A0A9Q1JRB3_9CARY</name>
<dbReference type="OrthoDB" id="2020092at2759"/>
<dbReference type="GO" id="GO:0003977">
    <property type="term" value="F:UDP-N-acetylglucosamine diphosphorylase activity"/>
    <property type="evidence" value="ECO:0007669"/>
    <property type="project" value="TreeGrafter"/>
</dbReference>
<dbReference type="AlphaFoldDB" id="A0A9Q1JRB3"/>
<comment type="caution">
    <text evidence="2">The sequence shown here is derived from an EMBL/GenBank/DDBJ whole genome shotgun (WGS) entry which is preliminary data.</text>
</comment>
<protein>
    <recommendedName>
        <fullName evidence="1">UGP3-like C-terminal hexapeptide repeats domain-containing protein</fullName>
    </recommendedName>
</protein>
<feature type="domain" description="UGP3-like C-terminal hexapeptide repeats" evidence="1">
    <location>
        <begin position="900"/>
        <end position="955"/>
    </location>
</feature>
<dbReference type="Proteomes" id="UP001153076">
    <property type="component" value="Unassembled WGS sequence"/>
</dbReference>
<dbReference type="Gene3D" id="3.90.550.10">
    <property type="entry name" value="Spore Coat Polysaccharide Biosynthesis Protein SpsA, Chain A"/>
    <property type="match status" value="1"/>
</dbReference>
<accession>A0A9Q1JRB3</accession>
<feature type="domain" description="UGP3-like C-terminal hexapeptide repeats" evidence="1">
    <location>
        <begin position="760"/>
        <end position="870"/>
    </location>
</feature>
<dbReference type="EMBL" id="JAKOGI010000874">
    <property type="protein sequence ID" value="KAJ8429656.1"/>
    <property type="molecule type" value="Genomic_DNA"/>
</dbReference>
<keyword evidence="3" id="KW-1185">Reference proteome</keyword>
<gene>
    <name evidence="2" type="ORF">Cgig2_001652</name>
</gene>
<dbReference type="PANTHER" id="PTHR11952">
    <property type="entry name" value="UDP- GLUCOSE PYROPHOSPHORYLASE"/>
    <property type="match status" value="1"/>
</dbReference>
<sequence length="957" mass="106637">MILDEPPSNFLTLSTSLAYASSISEFILPFSPPPHPPFSDLAHLFSAFPHSSASSMAPSTSSLRHTHVPFFASHHKNCLSNTSGAFVFQFHRHPNSLSSSQSLSSPSSGQSLQLTHVSTAPVEYAPPTPEFNFRQEIARLRNLKSKLSNAQTLELRHRVLDADSRVSGFFNSSFRGFARVLELAGLDMYEMYLVKCVIAAGQEHVISYGMERMMNRGFEFETRSVLKTAFYSLVEMIESWDVVDVGASSNVKVGKRELMAEEVVNLRKLLKILKEMESFYNCIGGIIGYQNTVLELLAESVSGHNMNSTQHMKDSMKCQFVEIHPPKGLDLSENTEYASQAALWGIEGLPFLGEIYPLGGSADRLGLVDSDTGECLPAAMLPYCGRTLLEGLIRDLQAREFLYFKLHGKQCITPVAIMTSAAKNNHERIGSLCQKHNWFGRGRSKFQLFEQPLVPAVSARDGEWLVSEPFVPVCKPGGHGVIWKLAYDKGLFQWFYSHGRKGATVRQVSNVVAATDVTLLALAGIGLHHGKKLGFASCQRSYGATEGINVLIEKKEITGKWAYGFSCIEYTEFDKFGLIGASSSKSLLAEFPANTNILYVDLHSVEQIASRNDDTSLPGLVLNTKKQIEYVDHLGIRHSISGGRLECTMQNIADNFSNTYASRHYAVKEDVLDTFVVYNERRRVTSSAKKKRKHGSKSLHQTPDGSLLDIMRNAYDLLSHCNIKIPEVGDNEQYIESGPPYLILLHPALGPLWEVARQKFHSGSISMGSELQIDVAEFFWRDVQLDGSLIIVAENVMGSMRTNGSGEPILEYGHRCARCKLQNVQVLNKGIDWESGDNTYWKHEVRRREALKVLLHGNAEFEATDVTLEVSWKEVDRSGKELEELKEVEGVTEKVVGKSKGNHVFEVPDGYRLKITSGNPGLSVQLDSIEEGKKDGGSWFWSYKIEGTHVRLEMVEL</sequence>
<evidence type="ECO:0000313" key="3">
    <source>
        <dbReference type="Proteomes" id="UP001153076"/>
    </source>
</evidence>
<proteinExistence type="predicted"/>
<reference evidence="2" key="1">
    <citation type="submission" date="2022-04" db="EMBL/GenBank/DDBJ databases">
        <title>Carnegiea gigantea Genome sequencing and assembly v2.</title>
        <authorList>
            <person name="Copetti D."/>
            <person name="Sanderson M.J."/>
            <person name="Burquez A."/>
            <person name="Wojciechowski M.F."/>
        </authorList>
    </citation>
    <scope>NUCLEOTIDE SEQUENCE</scope>
    <source>
        <strain evidence="2">SGP5-SGP5p</strain>
        <tissue evidence="2">Aerial part</tissue>
    </source>
</reference>
<dbReference type="GO" id="GO:0006048">
    <property type="term" value="P:UDP-N-acetylglucosamine biosynthetic process"/>
    <property type="evidence" value="ECO:0007669"/>
    <property type="project" value="TreeGrafter"/>
</dbReference>
<dbReference type="PANTHER" id="PTHR11952:SF14">
    <property type="entry name" value="UTP--GLUCOSE-1-PHOSPHATE URIDYLYLTRANSFERASE 3, CHLOROPLASTIC"/>
    <property type="match status" value="1"/>
</dbReference>
<dbReference type="InterPro" id="IPR039741">
    <property type="entry name" value="UDP-sugar_pyrophosphorylase"/>
</dbReference>
<evidence type="ECO:0000259" key="1">
    <source>
        <dbReference type="Pfam" id="PF25441"/>
    </source>
</evidence>
<dbReference type="InterPro" id="IPR057388">
    <property type="entry name" value="Hexapep_UGP3_C"/>
</dbReference>
<dbReference type="Pfam" id="PF25441">
    <property type="entry name" value="Hexapep_UGP3_C"/>
    <property type="match status" value="2"/>
</dbReference>
<evidence type="ECO:0000313" key="2">
    <source>
        <dbReference type="EMBL" id="KAJ8429656.1"/>
    </source>
</evidence>
<organism evidence="2 3">
    <name type="scientific">Carnegiea gigantea</name>
    <dbReference type="NCBI Taxonomy" id="171969"/>
    <lineage>
        <taxon>Eukaryota</taxon>
        <taxon>Viridiplantae</taxon>
        <taxon>Streptophyta</taxon>
        <taxon>Embryophyta</taxon>
        <taxon>Tracheophyta</taxon>
        <taxon>Spermatophyta</taxon>
        <taxon>Magnoliopsida</taxon>
        <taxon>eudicotyledons</taxon>
        <taxon>Gunneridae</taxon>
        <taxon>Pentapetalae</taxon>
        <taxon>Caryophyllales</taxon>
        <taxon>Cactineae</taxon>
        <taxon>Cactaceae</taxon>
        <taxon>Cactoideae</taxon>
        <taxon>Echinocereeae</taxon>
        <taxon>Carnegiea</taxon>
    </lineage>
</organism>
<dbReference type="SUPFAM" id="SSF53448">
    <property type="entry name" value="Nucleotide-diphospho-sugar transferases"/>
    <property type="match status" value="1"/>
</dbReference>
<dbReference type="InterPro" id="IPR029044">
    <property type="entry name" value="Nucleotide-diphossugar_trans"/>
</dbReference>